<evidence type="ECO:0000256" key="1">
    <source>
        <dbReference type="SAM" id="MobiDB-lite"/>
    </source>
</evidence>
<reference evidence="2" key="1">
    <citation type="submission" date="2023-07" db="EMBL/GenBank/DDBJ databases">
        <title>draft genome sequence of fig (Ficus carica).</title>
        <authorList>
            <person name="Takahashi T."/>
            <person name="Nishimura K."/>
        </authorList>
    </citation>
    <scope>NUCLEOTIDE SEQUENCE</scope>
</reference>
<gene>
    <name evidence="2" type="ORF">TIFTF001_029675</name>
</gene>
<name>A0AA88DRX1_FICCA</name>
<keyword evidence="3" id="KW-1185">Reference proteome</keyword>
<proteinExistence type="predicted"/>
<protein>
    <submittedName>
        <fullName evidence="2">Uncharacterized protein</fullName>
    </submittedName>
</protein>
<feature type="region of interest" description="Disordered" evidence="1">
    <location>
        <begin position="51"/>
        <end position="72"/>
    </location>
</feature>
<sequence>MCSARESKREREIYQFHGRVCGWRGNGVGGGGWVWRSHGVDWTRERKEEARERMNGGVVAGGDWRREKEGEG</sequence>
<organism evidence="2 3">
    <name type="scientific">Ficus carica</name>
    <name type="common">Common fig</name>
    <dbReference type="NCBI Taxonomy" id="3494"/>
    <lineage>
        <taxon>Eukaryota</taxon>
        <taxon>Viridiplantae</taxon>
        <taxon>Streptophyta</taxon>
        <taxon>Embryophyta</taxon>
        <taxon>Tracheophyta</taxon>
        <taxon>Spermatophyta</taxon>
        <taxon>Magnoliopsida</taxon>
        <taxon>eudicotyledons</taxon>
        <taxon>Gunneridae</taxon>
        <taxon>Pentapetalae</taxon>
        <taxon>rosids</taxon>
        <taxon>fabids</taxon>
        <taxon>Rosales</taxon>
        <taxon>Moraceae</taxon>
        <taxon>Ficeae</taxon>
        <taxon>Ficus</taxon>
    </lineage>
</organism>
<accession>A0AA88DRX1</accession>
<feature type="compositionally biased region" description="Basic and acidic residues" evidence="1">
    <location>
        <begin position="63"/>
        <end position="72"/>
    </location>
</feature>
<evidence type="ECO:0000313" key="2">
    <source>
        <dbReference type="EMBL" id="GMN60582.1"/>
    </source>
</evidence>
<dbReference type="Proteomes" id="UP001187192">
    <property type="component" value="Unassembled WGS sequence"/>
</dbReference>
<dbReference type="EMBL" id="BTGU01000100">
    <property type="protein sequence ID" value="GMN60582.1"/>
    <property type="molecule type" value="Genomic_DNA"/>
</dbReference>
<evidence type="ECO:0000313" key="3">
    <source>
        <dbReference type="Proteomes" id="UP001187192"/>
    </source>
</evidence>
<dbReference type="AlphaFoldDB" id="A0AA88DRX1"/>
<comment type="caution">
    <text evidence="2">The sequence shown here is derived from an EMBL/GenBank/DDBJ whole genome shotgun (WGS) entry which is preliminary data.</text>
</comment>